<gene>
    <name evidence="1" type="ORF">T4E_4004</name>
</gene>
<dbReference type="AlphaFoldDB" id="A0A0V0XUU3"/>
<dbReference type="STRING" id="6337.A0A0V0XUU3"/>
<comment type="caution">
    <text evidence="1">The sequence shown here is derived from an EMBL/GenBank/DDBJ whole genome shotgun (WGS) entry which is preliminary data.</text>
</comment>
<proteinExistence type="predicted"/>
<name>A0A0V0XUU3_TRIPS</name>
<accession>A0A0V0XUU3</accession>
<protein>
    <submittedName>
        <fullName evidence="1">Uncharacterized protein</fullName>
    </submittedName>
</protein>
<evidence type="ECO:0000313" key="2">
    <source>
        <dbReference type="Proteomes" id="UP000054815"/>
    </source>
</evidence>
<reference evidence="1 2" key="1">
    <citation type="submission" date="2015-01" db="EMBL/GenBank/DDBJ databases">
        <title>Evolution of Trichinella species and genotypes.</title>
        <authorList>
            <person name="Korhonen P.K."/>
            <person name="Edoardo P."/>
            <person name="Giuseppe L.R."/>
            <person name="Gasser R.B."/>
        </authorList>
    </citation>
    <scope>NUCLEOTIDE SEQUENCE [LARGE SCALE GENOMIC DNA]</scope>
    <source>
        <strain evidence="1">ISS141</strain>
    </source>
</reference>
<organism evidence="1 2">
    <name type="scientific">Trichinella pseudospiralis</name>
    <name type="common">Parasitic roundworm</name>
    <dbReference type="NCBI Taxonomy" id="6337"/>
    <lineage>
        <taxon>Eukaryota</taxon>
        <taxon>Metazoa</taxon>
        <taxon>Ecdysozoa</taxon>
        <taxon>Nematoda</taxon>
        <taxon>Enoplea</taxon>
        <taxon>Dorylaimia</taxon>
        <taxon>Trichinellida</taxon>
        <taxon>Trichinellidae</taxon>
        <taxon>Trichinella</taxon>
    </lineage>
</organism>
<sequence>MAERRPLSELDALNDTLRQKQRQSVVFSPSMLPPEEEMIELRYISPIPAEPQAHKLIVSVLSLNCVNLLKIKLIFLLYCELLQIRAGIRAHLWQYVAV</sequence>
<dbReference type="EMBL" id="JYDU01000125">
    <property type="protein sequence ID" value="KRX91876.1"/>
    <property type="molecule type" value="Genomic_DNA"/>
</dbReference>
<dbReference type="Proteomes" id="UP000054815">
    <property type="component" value="Unassembled WGS sequence"/>
</dbReference>
<evidence type="ECO:0000313" key="1">
    <source>
        <dbReference type="EMBL" id="KRX91876.1"/>
    </source>
</evidence>